<feature type="transmembrane region" description="Helical" evidence="1">
    <location>
        <begin position="76"/>
        <end position="97"/>
    </location>
</feature>
<feature type="transmembrane region" description="Helical" evidence="1">
    <location>
        <begin position="104"/>
        <end position="129"/>
    </location>
</feature>
<keyword evidence="1" id="KW-0812">Transmembrane</keyword>
<name>A0ABT0J712_9MICO</name>
<keyword evidence="3" id="KW-1185">Reference proteome</keyword>
<feature type="transmembrane region" description="Helical" evidence="1">
    <location>
        <begin position="29"/>
        <end position="56"/>
    </location>
</feature>
<evidence type="ECO:0000313" key="3">
    <source>
        <dbReference type="Proteomes" id="UP001651050"/>
    </source>
</evidence>
<sequence length="257" mass="26483">MTATTVTRAERDTFAARVHARAVRRVARYVGSVTLVIGAVFWGIFLVVTVAVPLIVRQAGGVMGGGAMTGAEYAAPWFALSLGTIALATVVVPHLAAGGTRRSMFVGALVAALVAGVAYGVAAMLLLLVERSLFGALGWEWEQLGSGLDAGDAWLVVSGAGTAIGVAVYMLVGMAAQATYRTNGVWRGTALLLPGLALLVLVDHATRSGAFADALGGLGLVGDQPAGAGLLLALVVLALAAAWLWWQLRVLRLRPTR</sequence>
<feature type="transmembrane region" description="Helical" evidence="1">
    <location>
        <begin position="153"/>
        <end position="172"/>
    </location>
</feature>
<keyword evidence="1" id="KW-0472">Membrane</keyword>
<feature type="transmembrane region" description="Helical" evidence="1">
    <location>
        <begin position="184"/>
        <end position="206"/>
    </location>
</feature>
<reference evidence="2 3" key="1">
    <citation type="submission" date="2022-02" db="EMBL/GenBank/DDBJ databases">
        <title>The car tank lid bacteriome: a reservoir of bacteria with potential in bioremediation of fuel.</title>
        <authorList>
            <person name="Vidal-Verdu A."/>
            <person name="Gomez-Martinez D."/>
            <person name="Latorre-Perez A."/>
            <person name="Pereto J."/>
            <person name="Porcar M."/>
        </authorList>
    </citation>
    <scope>NUCLEOTIDE SEQUENCE [LARGE SCALE GENOMIC DNA]</scope>
    <source>
        <strain evidence="2 3">4D.3</strain>
    </source>
</reference>
<evidence type="ECO:0000256" key="1">
    <source>
        <dbReference type="SAM" id="Phobius"/>
    </source>
</evidence>
<dbReference type="EMBL" id="JALQCY010000005">
    <property type="protein sequence ID" value="MCK9795275.1"/>
    <property type="molecule type" value="Genomic_DNA"/>
</dbReference>
<dbReference type="RefSeq" id="WP_416345126.1">
    <property type="nucleotide sequence ID" value="NZ_JALQCY010000005.1"/>
</dbReference>
<feature type="transmembrane region" description="Helical" evidence="1">
    <location>
        <begin position="226"/>
        <end position="246"/>
    </location>
</feature>
<organism evidence="2 3">
    <name type="scientific">Isoptericola peretonis</name>
    <dbReference type="NCBI Taxonomy" id="2918523"/>
    <lineage>
        <taxon>Bacteria</taxon>
        <taxon>Bacillati</taxon>
        <taxon>Actinomycetota</taxon>
        <taxon>Actinomycetes</taxon>
        <taxon>Micrococcales</taxon>
        <taxon>Promicromonosporaceae</taxon>
        <taxon>Isoptericola</taxon>
    </lineage>
</organism>
<proteinExistence type="predicted"/>
<protein>
    <submittedName>
        <fullName evidence="2">Uncharacterized protein</fullName>
    </submittedName>
</protein>
<gene>
    <name evidence="2" type="ORF">M1843_16105</name>
</gene>
<comment type="caution">
    <text evidence="2">The sequence shown here is derived from an EMBL/GenBank/DDBJ whole genome shotgun (WGS) entry which is preliminary data.</text>
</comment>
<keyword evidence="1" id="KW-1133">Transmembrane helix</keyword>
<evidence type="ECO:0000313" key="2">
    <source>
        <dbReference type="EMBL" id="MCK9795275.1"/>
    </source>
</evidence>
<accession>A0ABT0J712</accession>
<dbReference type="Proteomes" id="UP001651050">
    <property type="component" value="Unassembled WGS sequence"/>
</dbReference>